<sequence length="156" mass="16001">MRWLIAMVIGALAGWLIASVTEEVAIASASGAAIGILATIALIGSRPLHTVVKVASAMAVGCLFGWVASLLTTRMAPAIVIGAAIGVLATMAIATDRPVRSLAKLIGAMAISFTAGWGIGIAVGNHHIGMALAVPISMLLLLPMADTIRLPRRRPF</sequence>
<protein>
    <submittedName>
        <fullName evidence="2">Putative membrane protein YfcA</fullName>
    </submittedName>
</protein>
<dbReference type="Proteomes" id="UP000570514">
    <property type="component" value="Unassembled WGS sequence"/>
</dbReference>
<accession>A0A846N4C2</accession>
<keyword evidence="1" id="KW-0472">Membrane</keyword>
<feature type="transmembrane region" description="Helical" evidence="1">
    <location>
        <begin position="102"/>
        <end position="122"/>
    </location>
</feature>
<organism evidence="2 3">
    <name type="scientific">Rhizomicrobium palustre</name>
    <dbReference type="NCBI Taxonomy" id="189966"/>
    <lineage>
        <taxon>Bacteria</taxon>
        <taxon>Pseudomonadati</taxon>
        <taxon>Pseudomonadota</taxon>
        <taxon>Alphaproteobacteria</taxon>
        <taxon>Micropepsales</taxon>
        <taxon>Micropepsaceae</taxon>
        <taxon>Rhizomicrobium</taxon>
    </lineage>
</organism>
<name>A0A846N4C2_9PROT</name>
<keyword evidence="1" id="KW-0812">Transmembrane</keyword>
<gene>
    <name evidence="2" type="ORF">FHS83_003379</name>
</gene>
<feature type="transmembrane region" description="Helical" evidence="1">
    <location>
        <begin position="128"/>
        <end position="145"/>
    </location>
</feature>
<reference evidence="2 3" key="1">
    <citation type="submission" date="2020-03" db="EMBL/GenBank/DDBJ databases">
        <title>Genomic Encyclopedia of Type Strains, Phase IV (KMG-IV): sequencing the most valuable type-strain genomes for metagenomic binning, comparative biology and taxonomic classification.</title>
        <authorList>
            <person name="Goeker M."/>
        </authorList>
    </citation>
    <scope>NUCLEOTIDE SEQUENCE [LARGE SCALE GENOMIC DNA]</scope>
    <source>
        <strain evidence="2 3">DSM 19867</strain>
    </source>
</reference>
<keyword evidence="1" id="KW-1133">Transmembrane helix</keyword>
<feature type="transmembrane region" description="Helical" evidence="1">
    <location>
        <begin position="51"/>
        <end position="69"/>
    </location>
</feature>
<proteinExistence type="predicted"/>
<keyword evidence="3" id="KW-1185">Reference proteome</keyword>
<dbReference type="RefSeq" id="WP_167084293.1">
    <property type="nucleotide sequence ID" value="NZ_BAAADC010000001.1"/>
</dbReference>
<dbReference type="AlphaFoldDB" id="A0A846N4C2"/>
<feature type="transmembrane region" description="Helical" evidence="1">
    <location>
        <begin position="28"/>
        <end position="44"/>
    </location>
</feature>
<comment type="caution">
    <text evidence="2">The sequence shown here is derived from an EMBL/GenBank/DDBJ whole genome shotgun (WGS) entry which is preliminary data.</text>
</comment>
<evidence type="ECO:0000313" key="3">
    <source>
        <dbReference type="Proteomes" id="UP000570514"/>
    </source>
</evidence>
<evidence type="ECO:0000256" key="1">
    <source>
        <dbReference type="SAM" id="Phobius"/>
    </source>
</evidence>
<dbReference type="EMBL" id="JAASRM010000001">
    <property type="protein sequence ID" value="NIK90061.1"/>
    <property type="molecule type" value="Genomic_DNA"/>
</dbReference>
<evidence type="ECO:0000313" key="2">
    <source>
        <dbReference type="EMBL" id="NIK90061.1"/>
    </source>
</evidence>
<feature type="transmembrane region" description="Helical" evidence="1">
    <location>
        <begin position="75"/>
        <end position="95"/>
    </location>
</feature>